<evidence type="ECO:0000313" key="2">
    <source>
        <dbReference type="Proteomes" id="UP001369815"/>
    </source>
</evidence>
<dbReference type="AlphaFoldDB" id="A0AAX6M7Y5"/>
<accession>A0AAX6M7Y5</accession>
<protein>
    <submittedName>
        <fullName evidence="1">Uncharacterized protein</fullName>
    </submittedName>
</protein>
<keyword evidence="2" id="KW-1185">Reference proteome</keyword>
<gene>
    <name evidence="1" type="ORF">Daesc_010264</name>
</gene>
<evidence type="ECO:0000313" key="1">
    <source>
        <dbReference type="EMBL" id="KAK6948497.1"/>
    </source>
</evidence>
<comment type="caution">
    <text evidence="1">The sequence shown here is derived from an EMBL/GenBank/DDBJ whole genome shotgun (WGS) entry which is preliminary data.</text>
</comment>
<dbReference type="EMBL" id="JBANMG010000010">
    <property type="protein sequence ID" value="KAK6948497.1"/>
    <property type="molecule type" value="Genomic_DNA"/>
</dbReference>
<reference evidence="1 2" key="1">
    <citation type="journal article" date="2024" name="Front Chem Biol">
        <title>Unveiling the potential of Daldinia eschscholtzii MFLUCC 19-0629 through bioactivity and bioinformatics studies for enhanced sustainable agriculture production.</title>
        <authorList>
            <person name="Brooks S."/>
            <person name="Weaver J.A."/>
            <person name="Klomchit A."/>
            <person name="Alharthi S.A."/>
            <person name="Onlamun T."/>
            <person name="Nurani R."/>
            <person name="Vong T.K."/>
            <person name="Alberti F."/>
            <person name="Greco C."/>
        </authorList>
    </citation>
    <scope>NUCLEOTIDE SEQUENCE [LARGE SCALE GENOMIC DNA]</scope>
    <source>
        <strain evidence="1">MFLUCC 19-0629</strain>
    </source>
</reference>
<organism evidence="1 2">
    <name type="scientific">Daldinia eschscholtzii</name>
    <dbReference type="NCBI Taxonomy" id="292717"/>
    <lineage>
        <taxon>Eukaryota</taxon>
        <taxon>Fungi</taxon>
        <taxon>Dikarya</taxon>
        <taxon>Ascomycota</taxon>
        <taxon>Pezizomycotina</taxon>
        <taxon>Sordariomycetes</taxon>
        <taxon>Xylariomycetidae</taxon>
        <taxon>Xylariales</taxon>
        <taxon>Hypoxylaceae</taxon>
        <taxon>Daldinia</taxon>
    </lineage>
</organism>
<name>A0AAX6M7Y5_9PEZI</name>
<sequence>MCSSDGPDLDLDLGGKDTRAGDAASVWKRDDEHPITGFWALNLAKSGTSIAGRVDHNRGSTETVVENV</sequence>
<dbReference type="Proteomes" id="UP001369815">
    <property type="component" value="Unassembled WGS sequence"/>
</dbReference>
<proteinExistence type="predicted"/>